<proteinExistence type="predicted"/>
<dbReference type="EMBL" id="JANPWZ010001164">
    <property type="protein sequence ID" value="KAJ3568156.1"/>
    <property type="molecule type" value="Genomic_DNA"/>
</dbReference>
<feature type="region of interest" description="Disordered" evidence="1">
    <location>
        <begin position="239"/>
        <end position="260"/>
    </location>
</feature>
<evidence type="ECO:0000313" key="2">
    <source>
        <dbReference type="EMBL" id="KAJ3568156.1"/>
    </source>
</evidence>
<protein>
    <submittedName>
        <fullName evidence="2">Uncharacterized protein</fullName>
    </submittedName>
</protein>
<dbReference type="AlphaFoldDB" id="A0A9W8NBP7"/>
<feature type="region of interest" description="Disordered" evidence="1">
    <location>
        <begin position="152"/>
        <end position="172"/>
    </location>
</feature>
<evidence type="ECO:0000256" key="1">
    <source>
        <dbReference type="SAM" id="MobiDB-lite"/>
    </source>
</evidence>
<comment type="caution">
    <text evidence="2">The sequence shown here is derived from an EMBL/GenBank/DDBJ whole genome shotgun (WGS) entry which is preliminary data.</text>
</comment>
<name>A0A9W8NBP7_9PEZI</name>
<gene>
    <name evidence="2" type="ORF">NPX13_g6516</name>
</gene>
<reference evidence="2" key="1">
    <citation type="submission" date="2022-07" db="EMBL/GenBank/DDBJ databases">
        <title>Genome Sequence of Xylaria arbuscula.</title>
        <authorList>
            <person name="Buettner E."/>
        </authorList>
    </citation>
    <scope>NUCLEOTIDE SEQUENCE</scope>
    <source>
        <strain evidence="2">VT107</strain>
    </source>
</reference>
<evidence type="ECO:0000313" key="3">
    <source>
        <dbReference type="Proteomes" id="UP001148614"/>
    </source>
</evidence>
<dbReference type="Proteomes" id="UP001148614">
    <property type="component" value="Unassembled WGS sequence"/>
</dbReference>
<sequence>MTLATAVCLFDALLHNSWDNACLAAADSAAALTSASETETDSDGETEIDTDNEIETMSSNTGSVESDWDKVSHDESDWVDDFDNKYTLVELPKCDDWLSVEVDKKYNGKSTSQQESCDTESCGKQAQAHHGDSINSLRPCEAPLEATRKIIKPEPATQPTEPKVPKVHLSAPVSKADGQKCRAISLKNERESRGGVLGSYLQRGVRAGDVTHWDRAHRFGTQQDRARGEEGTALRDMLGFRDGRANTDSPLPSVMKQWGY</sequence>
<organism evidence="2 3">
    <name type="scientific">Xylaria arbuscula</name>
    <dbReference type="NCBI Taxonomy" id="114810"/>
    <lineage>
        <taxon>Eukaryota</taxon>
        <taxon>Fungi</taxon>
        <taxon>Dikarya</taxon>
        <taxon>Ascomycota</taxon>
        <taxon>Pezizomycotina</taxon>
        <taxon>Sordariomycetes</taxon>
        <taxon>Xylariomycetidae</taxon>
        <taxon>Xylariales</taxon>
        <taxon>Xylariaceae</taxon>
        <taxon>Xylaria</taxon>
    </lineage>
</organism>
<accession>A0A9W8NBP7</accession>
<keyword evidence="3" id="KW-1185">Reference proteome</keyword>